<evidence type="ECO:0000313" key="1">
    <source>
        <dbReference type="EMBL" id="TCJ01085.1"/>
    </source>
</evidence>
<dbReference type="OrthoDB" id="2402258at2"/>
<accession>A0A4R1ASL8</accession>
<protein>
    <submittedName>
        <fullName evidence="1">Uncharacterized protein</fullName>
    </submittedName>
</protein>
<name>A0A4R1ASL8_9BACI</name>
<comment type="caution">
    <text evidence="1">The sequence shown here is derived from an EMBL/GenBank/DDBJ whole genome shotgun (WGS) entry which is preliminary data.</text>
</comment>
<gene>
    <name evidence="1" type="ORF">E0Y62_25805</name>
</gene>
<reference evidence="1 2" key="1">
    <citation type="submission" date="2019-03" db="EMBL/GenBank/DDBJ databases">
        <authorList>
            <person name="Jensen L."/>
            <person name="Storgaard J."/>
            <person name="Sulaj E."/>
            <person name="Schramm A."/>
            <person name="Marshall I.P.G."/>
        </authorList>
    </citation>
    <scope>NUCLEOTIDE SEQUENCE [LARGE SCALE GENOMIC DNA]</scope>
    <source>
        <strain evidence="1 2">2017H2G3</strain>
    </source>
</reference>
<evidence type="ECO:0000313" key="2">
    <source>
        <dbReference type="Proteomes" id="UP000293846"/>
    </source>
</evidence>
<keyword evidence="2" id="KW-1185">Reference proteome</keyword>
<sequence length="244" mass="26267">MKLLVTDTADVVMKRKSDGHIFITAEAQLTSISQSLGINEKIYGGIGNKPLAIMKGQKEVTSTLRNAFYDQEFLSLTQGVAITENGSATVHKTEKGLKVAENAGTLEVTITGTPVGDTVYVRNAKGEVESATVATNKVTVPTGHAVKDEIVSVTYLSAITGSIVELDAEKFAEAFTLEYHTIAYDPDTNKVVKDIYIQLDHVVPSDEFELSLENGNAIAPEVNFECMASPNATSIGRIIEVDRV</sequence>
<dbReference type="Proteomes" id="UP000293846">
    <property type="component" value="Unassembled WGS sequence"/>
</dbReference>
<proteinExistence type="predicted"/>
<organism evidence="1 2">
    <name type="scientific">Cytobacillus praedii</name>
    <dbReference type="NCBI Taxonomy" id="1742358"/>
    <lineage>
        <taxon>Bacteria</taxon>
        <taxon>Bacillati</taxon>
        <taxon>Bacillota</taxon>
        <taxon>Bacilli</taxon>
        <taxon>Bacillales</taxon>
        <taxon>Bacillaceae</taxon>
        <taxon>Cytobacillus</taxon>
    </lineage>
</organism>
<dbReference type="EMBL" id="SJTH01000084">
    <property type="protein sequence ID" value="TCJ01085.1"/>
    <property type="molecule type" value="Genomic_DNA"/>
</dbReference>
<dbReference type="RefSeq" id="WP_131239343.1">
    <property type="nucleotide sequence ID" value="NZ_SJTH01000084.1"/>
</dbReference>
<dbReference type="AlphaFoldDB" id="A0A4R1ASL8"/>